<evidence type="ECO:0000313" key="3">
    <source>
        <dbReference type="Proteomes" id="UP000535589"/>
    </source>
</evidence>
<dbReference type="Gene3D" id="3.20.20.450">
    <property type="entry name" value="EAL domain"/>
    <property type="match status" value="1"/>
</dbReference>
<dbReference type="InterPro" id="IPR001633">
    <property type="entry name" value="EAL_dom"/>
</dbReference>
<dbReference type="Proteomes" id="UP000535589">
    <property type="component" value="Unassembled WGS sequence"/>
</dbReference>
<dbReference type="SUPFAM" id="SSF141868">
    <property type="entry name" value="EAL domain-like"/>
    <property type="match status" value="1"/>
</dbReference>
<name>A0A7X8TRP8_9VIBR</name>
<sequence>MYNFVGVDGGVIVENSDTYAIFDFLYQPIYSPKRNEITCYEILSRVTGQAGERYDSQDFFEKIDDEFIKKMAIYQIKAARSYGFKEKVSININVSCLSDENFVSDIIDIGSNFVALEINELNCFTDSQEIKNNISLLQANGVEIWLDDYHYNNKQANLTLGIILWDVIKIDKSFLFHNDNEPLSVKALNIVLSPFTKKGLIFEGIETSYQAKLIKSIGAGCQGYYFSYPVNWSDSSNKVNEINYGNKFKGIEPEGWVV</sequence>
<proteinExistence type="predicted"/>
<reference evidence="2 3" key="1">
    <citation type="submission" date="2020-04" db="EMBL/GenBank/DDBJ databases">
        <title>Vibrio sp. SM6, a novel species isolated from seawater.</title>
        <authorList>
            <person name="Wang X."/>
        </authorList>
    </citation>
    <scope>NUCLEOTIDE SEQUENCE [LARGE SCALE GENOMIC DNA]</scope>
    <source>
        <strain evidence="2 3">SM6</strain>
    </source>
</reference>
<comment type="caution">
    <text evidence="2">The sequence shown here is derived from an EMBL/GenBank/DDBJ whole genome shotgun (WGS) entry which is preliminary data.</text>
</comment>
<accession>A0A7X8TRP8</accession>
<dbReference type="EMBL" id="JABAIK010000010">
    <property type="protein sequence ID" value="NLS13608.1"/>
    <property type="molecule type" value="Genomic_DNA"/>
</dbReference>
<keyword evidence="3" id="KW-1185">Reference proteome</keyword>
<dbReference type="PANTHER" id="PTHR33121">
    <property type="entry name" value="CYCLIC DI-GMP PHOSPHODIESTERASE PDEF"/>
    <property type="match status" value="1"/>
</dbReference>
<gene>
    <name evidence="2" type="ORF">HGP28_11965</name>
</gene>
<dbReference type="PANTHER" id="PTHR33121:SF70">
    <property type="entry name" value="SIGNALING PROTEIN YKOW"/>
    <property type="match status" value="1"/>
</dbReference>
<dbReference type="PROSITE" id="PS50883">
    <property type="entry name" value="EAL"/>
    <property type="match status" value="1"/>
</dbReference>
<dbReference type="InterPro" id="IPR035919">
    <property type="entry name" value="EAL_sf"/>
</dbReference>
<dbReference type="InterPro" id="IPR050706">
    <property type="entry name" value="Cyclic-di-GMP_PDE-like"/>
</dbReference>
<dbReference type="RefSeq" id="WP_168836702.1">
    <property type="nucleotide sequence ID" value="NZ_JABAIK010000010.1"/>
</dbReference>
<evidence type="ECO:0000259" key="1">
    <source>
        <dbReference type="PROSITE" id="PS50883"/>
    </source>
</evidence>
<organism evidence="2 3">
    <name type="scientific">Vibrio agarilyticus</name>
    <dbReference type="NCBI Taxonomy" id="2726741"/>
    <lineage>
        <taxon>Bacteria</taxon>
        <taxon>Pseudomonadati</taxon>
        <taxon>Pseudomonadota</taxon>
        <taxon>Gammaproteobacteria</taxon>
        <taxon>Vibrionales</taxon>
        <taxon>Vibrionaceae</taxon>
        <taxon>Vibrio</taxon>
    </lineage>
</organism>
<evidence type="ECO:0000313" key="2">
    <source>
        <dbReference type="EMBL" id="NLS13608.1"/>
    </source>
</evidence>
<dbReference type="GO" id="GO:0071111">
    <property type="term" value="F:cyclic-guanylate-specific phosphodiesterase activity"/>
    <property type="evidence" value="ECO:0007669"/>
    <property type="project" value="InterPro"/>
</dbReference>
<feature type="domain" description="EAL" evidence="1">
    <location>
        <begin position="2"/>
        <end position="243"/>
    </location>
</feature>
<dbReference type="SMART" id="SM00052">
    <property type="entry name" value="EAL"/>
    <property type="match status" value="1"/>
</dbReference>
<protein>
    <submittedName>
        <fullName evidence="2">EAL domain-containing protein</fullName>
    </submittedName>
</protein>
<dbReference type="CDD" id="cd01948">
    <property type="entry name" value="EAL"/>
    <property type="match status" value="1"/>
</dbReference>
<dbReference type="Pfam" id="PF00563">
    <property type="entry name" value="EAL"/>
    <property type="match status" value="1"/>
</dbReference>
<dbReference type="AlphaFoldDB" id="A0A7X8TRP8"/>